<keyword evidence="8 10" id="KW-0472">Membrane</keyword>
<dbReference type="InterPro" id="IPR043428">
    <property type="entry name" value="LivM-like"/>
</dbReference>
<accession>A0A7Y9S251</accession>
<feature type="transmembrane region" description="Helical" evidence="10">
    <location>
        <begin position="57"/>
        <end position="76"/>
    </location>
</feature>
<keyword evidence="7 10" id="KW-1133">Transmembrane helix</keyword>
<keyword evidence="6" id="KW-0067">ATP-binding</keyword>
<evidence type="ECO:0000256" key="3">
    <source>
        <dbReference type="ARBA" id="ARBA00022475"/>
    </source>
</evidence>
<comment type="caution">
    <text evidence="12">The sequence shown here is derived from an EMBL/GenBank/DDBJ whole genome shotgun (WGS) entry which is preliminary data.</text>
</comment>
<dbReference type="GO" id="GO:0005524">
    <property type="term" value="F:ATP binding"/>
    <property type="evidence" value="ECO:0007669"/>
    <property type="project" value="UniProtKB-KW"/>
</dbReference>
<dbReference type="PANTHER" id="PTHR45772">
    <property type="entry name" value="CONSERVED COMPONENT OF ABC TRANSPORTER FOR NATURAL AMINO ACIDS-RELATED"/>
    <property type="match status" value="1"/>
</dbReference>
<organism evidence="12 13">
    <name type="scientific">Nocardioides daedukensis</name>
    <dbReference type="NCBI Taxonomy" id="634462"/>
    <lineage>
        <taxon>Bacteria</taxon>
        <taxon>Bacillati</taxon>
        <taxon>Actinomycetota</taxon>
        <taxon>Actinomycetes</taxon>
        <taxon>Propionibacteriales</taxon>
        <taxon>Nocardioidaceae</taxon>
        <taxon>Nocardioides</taxon>
    </lineage>
</organism>
<dbReference type="InterPro" id="IPR051120">
    <property type="entry name" value="ABC_AA/LPS_Transport"/>
</dbReference>
<dbReference type="CDD" id="cd06581">
    <property type="entry name" value="TM_PBP1_LivM_like"/>
    <property type="match status" value="1"/>
</dbReference>
<dbReference type="Pfam" id="PF12399">
    <property type="entry name" value="BCA_ABC_TP_C"/>
    <property type="match status" value="1"/>
</dbReference>
<feature type="transmembrane region" description="Helical" evidence="10">
    <location>
        <begin position="363"/>
        <end position="382"/>
    </location>
</feature>
<dbReference type="Pfam" id="PF00005">
    <property type="entry name" value="ABC_tran"/>
    <property type="match status" value="1"/>
</dbReference>
<dbReference type="SUPFAM" id="SSF52540">
    <property type="entry name" value="P-loop containing nucleoside triphosphate hydrolases"/>
    <property type="match status" value="1"/>
</dbReference>
<feature type="transmembrane region" description="Helical" evidence="10">
    <location>
        <begin position="141"/>
        <end position="161"/>
    </location>
</feature>
<evidence type="ECO:0000259" key="11">
    <source>
        <dbReference type="PROSITE" id="PS50893"/>
    </source>
</evidence>
<name>A0A7Y9S251_9ACTN</name>
<feature type="compositionally biased region" description="Polar residues" evidence="9">
    <location>
        <begin position="1"/>
        <end position="10"/>
    </location>
</feature>
<keyword evidence="2" id="KW-0813">Transport</keyword>
<evidence type="ECO:0000313" key="13">
    <source>
        <dbReference type="Proteomes" id="UP000540656"/>
    </source>
</evidence>
<keyword evidence="5" id="KW-0547">Nucleotide-binding</keyword>
<dbReference type="GO" id="GO:0016887">
    <property type="term" value="F:ATP hydrolysis activity"/>
    <property type="evidence" value="ECO:0007669"/>
    <property type="project" value="InterPro"/>
</dbReference>
<dbReference type="AlphaFoldDB" id="A0A7Y9S251"/>
<evidence type="ECO:0000313" key="12">
    <source>
        <dbReference type="EMBL" id="NYG59881.1"/>
    </source>
</evidence>
<evidence type="ECO:0000256" key="5">
    <source>
        <dbReference type="ARBA" id="ARBA00022741"/>
    </source>
</evidence>
<dbReference type="InterPro" id="IPR003593">
    <property type="entry name" value="AAA+_ATPase"/>
</dbReference>
<dbReference type="SMART" id="SM00382">
    <property type="entry name" value="AAA"/>
    <property type="match status" value="1"/>
</dbReference>
<proteinExistence type="predicted"/>
<feature type="transmembrane region" description="Helical" evidence="10">
    <location>
        <begin position="223"/>
        <end position="246"/>
    </location>
</feature>
<dbReference type="PROSITE" id="PS50893">
    <property type="entry name" value="ABC_TRANSPORTER_2"/>
    <property type="match status" value="1"/>
</dbReference>
<dbReference type="Pfam" id="PF02653">
    <property type="entry name" value="BPD_transp_2"/>
    <property type="match status" value="1"/>
</dbReference>
<dbReference type="InterPro" id="IPR003439">
    <property type="entry name" value="ABC_transporter-like_ATP-bd"/>
</dbReference>
<evidence type="ECO:0000256" key="4">
    <source>
        <dbReference type="ARBA" id="ARBA00022692"/>
    </source>
</evidence>
<keyword evidence="4 10" id="KW-0812">Transmembrane</keyword>
<keyword evidence="13" id="KW-1185">Reference proteome</keyword>
<protein>
    <submittedName>
        <fullName evidence="12">Branched-chain amino acid transport system permease protein</fullName>
    </submittedName>
</protein>
<comment type="subcellular location">
    <subcellularLocation>
        <location evidence="1">Cell membrane</location>
        <topology evidence="1">Multi-pass membrane protein</topology>
    </subcellularLocation>
</comment>
<dbReference type="GO" id="GO:0005886">
    <property type="term" value="C:plasma membrane"/>
    <property type="evidence" value="ECO:0007669"/>
    <property type="project" value="UniProtKB-SubCell"/>
</dbReference>
<feature type="transmembrane region" description="Helical" evidence="10">
    <location>
        <begin position="280"/>
        <end position="301"/>
    </location>
</feature>
<sequence>MITTQTSTPTPGGAPEGNDPHGNNPDAADKGGKGRRGSRGNRATGAARRRTPGRSALLRDILFAVGAFAVAMIAILPGREGVGTSISTMQLVASMAAMTVAAVGLNLLMGYTKLVSLGQGGFYAIGAYASAWLALDKGWNPLLAIVGALVICGVIGALVAMATMQMRGPQFSVITLVLAVLVERILNEGKAFGQLAGYPNYAQHGVTSMPPIEVFGHVFEPPMIANTVATVMVPIVLVTALVVILARNIARSPWGSSLSAIGESEMLASHLGVNVFWRKVSVFVLASVLGGLGGVIAVQAFSHLQPETFDIYLTITIVLAVVFGGSGTVLGPLVGAVAVVWLEQSPILTSVSSFQQENISETWYLSTPGLVGILFLLTLFLMPRGIVGSVGQLVHSRIRGGAGLAKAEAAEGLSEASVESEPIPDADPETPHAEGVDPDAILVIEGAAKHFGGLKAVDGMDLQVAKGQIHAIIGPNGAGKSTLANLITGVYKPNGGTISFQGKEIGGLAPHKISRSGVARTFQTPQLFHDATVLENVLTGFPDTGRTSLLAAAVKPPSRYRRDAEMRDEAERLLDLVGLADLTDVLAGELPYGKQRALEIARALASSPELIVLDEPAAGLLATESVGLGDLLIALREHGYALVVVEHHMDLVARVADKVTCMDQGRLLSRGTPEQVLSDEAVIAAYLGKPLEEEQA</sequence>
<dbReference type="RefSeq" id="WP_179502886.1">
    <property type="nucleotide sequence ID" value="NZ_JACCAA010000001.1"/>
</dbReference>
<evidence type="ECO:0000256" key="8">
    <source>
        <dbReference type="ARBA" id="ARBA00023136"/>
    </source>
</evidence>
<feature type="transmembrane region" description="Helical" evidence="10">
    <location>
        <begin position="115"/>
        <end position="135"/>
    </location>
</feature>
<evidence type="ECO:0000256" key="9">
    <source>
        <dbReference type="SAM" id="MobiDB-lite"/>
    </source>
</evidence>
<keyword evidence="3" id="KW-1003">Cell membrane</keyword>
<feature type="domain" description="ABC transporter" evidence="11">
    <location>
        <begin position="442"/>
        <end position="689"/>
    </location>
</feature>
<dbReference type="Proteomes" id="UP000540656">
    <property type="component" value="Unassembled WGS sequence"/>
</dbReference>
<evidence type="ECO:0000256" key="10">
    <source>
        <dbReference type="SAM" id="Phobius"/>
    </source>
</evidence>
<dbReference type="InterPro" id="IPR001851">
    <property type="entry name" value="ABC_transp_permease"/>
</dbReference>
<evidence type="ECO:0000256" key="7">
    <source>
        <dbReference type="ARBA" id="ARBA00022989"/>
    </source>
</evidence>
<feature type="region of interest" description="Disordered" evidence="9">
    <location>
        <begin position="1"/>
        <end position="51"/>
    </location>
</feature>
<dbReference type="FunFam" id="3.40.50.300:FF:000421">
    <property type="entry name" value="Branched-chain amino acid ABC transporter ATP-binding protein"/>
    <property type="match status" value="1"/>
</dbReference>
<gene>
    <name evidence="12" type="ORF">BJ980_002804</name>
</gene>
<dbReference type="Gene3D" id="3.40.50.300">
    <property type="entry name" value="P-loop containing nucleotide triphosphate hydrolases"/>
    <property type="match status" value="1"/>
</dbReference>
<evidence type="ECO:0000256" key="2">
    <source>
        <dbReference type="ARBA" id="ARBA00022448"/>
    </source>
</evidence>
<evidence type="ECO:0000256" key="1">
    <source>
        <dbReference type="ARBA" id="ARBA00004651"/>
    </source>
</evidence>
<feature type="transmembrane region" description="Helical" evidence="10">
    <location>
        <begin position="168"/>
        <end position="186"/>
    </location>
</feature>
<dbReference type="EMBL" id="JACCAA010000001">
    <property type="protein sequence ID" value="NYG59881.1"/>
    <property type="molecule type" value="Genomic_DNA"/>
</dbReference>
<feature type="transmembrane region" description="Helical" evidence="10">
    <location>
        <begin position="313"/>
        <end position="342"/>
    </location>
</feature>
<dbReference type="CDD" id="cd03219">
    <property type="entry name" value="ABC_Mj1267_LivG_branched"/>
    <property type="match status" value="1"/>
</dbReference>
<dbReference type="InterPro" id="IPR032823">
    <property type="entry name" value="BCA_ABC_TP_C"/>
</dbReference>
<feature type="transmembrane region" description="Helical" evidence="10">
    <location>
        <begin position="88"/>
        <end position="108"/>
    </location>
</feature>
<dbReference type="InterPro" id="IPR027417">
    <property type="entry name" value="P-loop_NTPase"/>
</dbReference>
<evidence type="ECO:0000256" key="6">
    <source>
        <dbReference type="ARBA" id="ARBA00022840"/>
    </source>
</evidence>
<dbReference type="GO" id="GO:0015658">
    <property type="term" value="F:branched-chain amino acid transmembrane transporter activity"/>
    <property type="evidence" value="ECO:0007669"/>
    <property type="project" value="InterPro"/>
</dbReference>
<reference evidence="12 13" key="1">
    <citation type="submission" date="2020-07" db="EMBL/GenBank/DDBJ databases">
        <title>Sequencing the genomes of 1000 actinobacteria strains.</title>
        <authorList>
            <person name="Klenk H.-P."/>
        </authorList>
    </citation>
    <scope>NUCLEOTIDE SEQUENCE [LARGE SCALE GENOMIC DNA]</scope>
    <source>
        <strain evidence="12 13">DSM 23819</strain>
    </source>
</reference>